<keyword evidence="7 9" id="KW-0811">Translocation</keyword>
<keyword evidence="5 9" id="KW-0653">Protein transport</keyword>
<keyword evidence="11" id="KW-1185">Reference proteome</keyword>
<sequence length="76" mass="8637">MAESSAKPKQGKKPNIFMRIGLFIKQVVDEMRKVVAPSGFELFKWSVAVFIFVLLLMLFTFGIDYGLGKLMLFLFG</sequence>
<evidence type="ECO:0000256" key="5">
    <source>
        <dbReference type="ARBA" id="ARBA00022927"/>
    </source>
</evidence>
<name>E6K2Z3_PARDN</name>
<evidence type="ECO:0000256" key="7">
    <source>
        <dbReference type="ARBA" id="ARBA00023010"/>
    </source>
</evidence>
<comment type="caution">
    <text evidence="10">The sequence shown here is derived from an EMBL/GenBank/DDBJ whole genome shotgun (WGS) entry which is preliminary data.</text>
</comment>
<comment type="function">
    <text evidence="9">Essential subunit of the Sec protein translocation channel SecYEG. Clamps together the 2 halves of SecY. May contact the channel plug during translocation.</text>
</comment>
<proteinExistence type="inferred from homology"/>
<keyword evidence="8 9" id="KW-0472">Membrane</keyword>
<dbReference type="PANTHER" id="PTHR33910:SF1">
    <property type="entry name" value="PROTEIN TRANSLOCASE SUBUNIT SECE"/>
    <property type="match status" value="1"/>
</dbReference>
<protein>
    <recommendedName>
        <fullName evidence="9">Protein translocase subunit SecE</fullName>
    </recommendedName>
</protein>
<dbReference type="Pfam" id="PF00584">
    <property type="entry name" value="SecE"/>
    <property type="match status" value="1"/>
</dbReference>
<comment type="similarity">
    <text evidence="9">Belongs to the SecE/SEC61-gamma family.</text>
</comment>
<dbReference type="HAMAP" id="MF_00422">
    <property type="entry name" value="SecE"/>
    <property type="match status" value="1"/>
</dbReference>
<evidence type="ECO:0000256" key="8">
    <source>
        <dbReference type="ARBA" id="ARBA00023136"/>
    </source>
</evidence>
<dbReference type="InterPro" id="IPR005807">
    <property type="entry name" value="SecE_bac"/>
</dbReference>
<evidence type="ECO:0000256" key="4">
    <source>
        <dbReference type="ARBA" id="ARBA00022692"/>
    </source>
</evidence>
<dbReference type="GO" id="GO:0006605">
    <property type="term" value="P:protein targeting"/>
    <property type="evidence" value="ECO:0007669"/>
    <property type="project" value="UniProtKB-UniRule"/>
</dbReference>
<organism evidence="10 11">
    <name type="scientific">Parascardovia denticolens DSM 10105 = JCM 12538</name>
    <dbReference type="NCBI Taxonomy" id="864564"/>
    <lineage>
        <taxon>Bacteria</taxon>
        <taxon>Bacillati</taxon>
        <taxon>Actinomycetota</taxon>
        <taxon>Actinomycetes</taxon>
        <taxon>Bifidobacteriales</taxon>
        <taxon>Bifidobacteriaceae</taxon>
        <taxon>Parascardovia</taxon>
    </lineage>
</organism>
<dbReference type="PANTHER" id="PTHR33910">
    <property type="entry name" value="PROTEIN TRANSLOCASE SUBUNIT SECE"/>
    <property type="match status" value="1"/>
</dbReference>
<evidence type="ECO:0000256" key="2">
    <source>
        <dbReference type="ARBA" id="ARBA00022448"/>
    </source>
</evidence>
<feature type="transmembrane region" description="Helical" evidence="9">
    <location>
        <begin position="45"/>
        <end position="67"/>
    </location>
</feature>
<dbReference type="AlphaFoldDB" id="E6K2Z3"/>
<dbReference type="InterPro" id="IPR038379">
    <property type="entry name" value="SecE_sf"/>
</dbReference>
<comment type="subcellular location">
    <subcellularLocation>
        <location evidence="9">Cell membrane</location>
        <topology evidence="9">Single-pass membrane protein</topology>
    </subcellularLocation>
    <subcellularLocation>
        <location evidence="1">Membrane</location>
    </subcellularLocation>
</comment>
<dbReference type="Proteomes" id="UP000004946">
    <property type="component" value="Chromosome"/>
</dbReference>
<dbReference type="Gene3D" id="1.20.5.1030">
    <property type="entry name" value="Preprotein translocase secy subunit"/>
    <property type="match status" value="1"/>
</dbReference>
<gene>
    <name evidence="9 10" type="primary">secE</name>
    <name evidence="10" type="ORF">HMPREF0620_1382</name>
</gene>
<dbReference type="KEGG" id="pdo:PSDT_0292"/>
<evidence type="ECO:0000256" key="1">
    <source>
        <dbReference type="ARBA" id="ARBA00004370"/>
    </source>
</evidence>
<dbReference type="GO" id="GO:0008320">
    <property type="term" value="F:protein transmembrane transporter activity"/>
    <property type="evidence" value="ECO:0007669"/>
    <property type="project" value="UniProtKB-UniRule"/>
</dbReference>
<keyword evidence="6 9" id="KW-1133">Transmembrane helix</keyword>
<reference evidence="10 11" key="1">
    <citation type="submission" date="2010-12" db="EMBL/GenBank/DDBJ databases">
        <authorList>
            <person name="Muzny D."/>
            <person name="Qin X."/>
            <person name="Buhay C."/>
            <person name="Dugan-Rocha S."/>
            <person name="Ding Y."/>
            <person name="Chen G."/>
            <person name="Hawes A."/>
            <person name="Holder M."/>
            <person name="Jhangiani S."/>
            <person name="Johnson A."/>
            <person name="Khan Z."/>
            <person name="Li Z."/>
            <person name="Liu W."/>
            <person name="Liu X."/>
            <person name="Perez L."/>
            <person name="Shen H."/>
            <person name="Wang Q."/>
            <person name="Watt J."/>
            <person name="Xi L."/>
            <person name="Xin Y."/>
            <person name="Zhou J."/>
            <person name="Deng J."/>
            <person name="Jiang H."/>
            <person name="Liu Y."/>
            <person name="Qu J."/>
            <person name="Song X.-Z."/>
            <person name="Zhang L."/>
            <person name="Villasana D."/>
            <person name="Johnson A."/>
            <person name="Liu J."/>
            <person name="Liyanage D."/>
            <person name="Lorensuhewa L."/>
            <person name="Robinson T."/>
            <person name="Song A."/>
            <person name="Song B.-B."/>
            <person name="Dinh H."/>
            <person name="Thornton R."/>
            <person name="Coyle M."/>
            <person name="Francisco L."/>
            <person name="Jackson L."/>
            <person name="Javaid M."/>
            <person name="Korchina V."/>
            <person name="Kovar C."/>
            <person name="Mata R."/>
            <person name="Mathew T."/>
            <person name="Ngo R."/>
            <person name="Nguyen L."/>
            <person name="Nguyen N."/>
            <person name="Okwuonu G."/>
            <person name="Ongeri F."/>
            <person name="Pham C."/>
            <person name="Simmons D."/>
            <person name="Wilczek-Boney K."/>
            <person name="Hale W."/>
            <person name="Jakkamsetti A."/>
            <person name="Pham P."/>
            <person name="Ruth R."/>
            <person name="San Lucas F."/>
            <person name="Warren J."/>
            <person name="Zhang J."/>
            <person name="Zhao Z."/>
            <person name="Zhou C."/>
            <person name="Zhu D."/>
            <person name="Lee S."/>
            <person name="Bess C."/>
            <person name="Blankenburg K."/>
            <person name="Forbes L."/>
            <person name="Fu Q."/>
            <person name="Gubbala S."/>
            <person name="Hirani K."/>
            <person name="Jayaseelan J.C."/>
            <person name="Lara F."/>
            <person name="Munidasa M."/>
            <person name="Palculict T."/>
            <person name="Patil S."/>
            <person name="Pu L.-L."/>
            <person name="Saada N."/>
            <person name="Tang L."/>
            <person name="Weissenberger G."/>
            <person name="Zhu Y."/>
            <person name="Hemphill L."/>
            <person name="Shang Y."/>
            <person name="Youmans B."/>
            <person name="Ayvaz T."/>
            <person name="Ross M."/>
            <person name="Santibanez J."/>
            <person name="Aqrawi P."/>
            <person name="Gross S."/>
            <person name="Joshi V."/>
            <person name="Fowler G."/>
            <person name="Nazareth L."/>
            <person name="Reid J."/>
            <person name="Worley K."/>
            <person name="Petrosino J."/>
            <person name="Highlander S."/>
            <person name="Gibbs R."/>
        </authorList>
    </citation>
    <scope>NUCLEOTIDE SEQUENCE [LARGE SCALE GENOMIC DNA]</scope>
    <source>
        <strain evidence="10 11">DSM 10105</strain>
    </source>
</reference>
<dbReference type="RefSeq" id="WP_006289645.1">
    <property type="nucleotide sequence ID" value="NZ_AP012333.1"/>
</dbReference>
<evidence type="ECO:0000256" key="6">
    <source>
        <dbReference type="ARBA" id="ARBA00022989"/>
    </source>
</evidence>
<dbReference type="GO" id="GO:0005886">
    <property type="term" value="C:plasma membrane"/>
    <property type="evidence" value="ECO:0007669"/>
    <property type="project" value="UniProtKB-SubCell"/>
</dbReference>
<evidence type="ECO:0000313" key="10">
    <source>
        <dbReference type="EMBL" id="EFT82697.1"/>
    </source>
</evidence>
<evidence type="ECO:0000313" key="11">
    <source>
        <dbReference type="Proteomes" id="UP000004946"/>
    </source>
</evidence>
<evidence type="ECO:0000256" key="3">
    <source>
        <dbReference type="ARBA" id="ARBA00022475"/>
    </source>
</evidence>
<dbReference type="eggNOG" id="COG0690">
    <property type="taxonomic scope" value="Bacteria"/>
</dbReference>
<dbReference type="EMBL" id="AEON01000002">
    <property type="protein sequence ID" value="EFT82697.1"/>
    <property type="molecule type" value="Genomic_DNA"/>
</dbReference>
<keyword evidence="3 9" id="KW-1003">Cell membrane</keyword>
<evidence type="ECO:0000256" key="9">
    <source>
        <dbReference type="HAMAP-Rule" id="MF_00422"/>
    </source>
</evidence>
<keyword evidence="2 9" id="KW-0813">Transport</keyword>
<dbReference type="InterPro" id="IPR001901">
    <property type="entry name" value="Translocase_SecE/Sec61-g"/>
</dbReference>
<dbReference type="HOGENOM" id="CLU_113663_3_2_11"/>
<dbReference type="GO" id="GO:0065002">
    <property type="term" value="P:intracellular protein transmembrane transport"/>
    <property type="evidence" value="ECO:0007669"/>
    <property type="project" value="UniProtKB-UniRule"/>
</dbReference>
<keyword evidence="4 9" id="KW-0812">Transmembrane</keyword>
<dbReference type="NCBIfam" id="TIGR00964">
    <property type="entry name" value="secE_bact"/>
    <property type="match status" value="1"/>
</dbReference>
<accession>E6K2Z3</accession>
<comment type="subunit">
    <text evidence="9">Component of the Sec protein translocase complex. Heterotrimer consisting of SecY, SecE and SecG subunits. The heterotrimers can form oligomers, although 1 heterotrimer is thought to be able to translocate proteins. Interacts with the ribosome. Interacts with SecDF, and other proteins may be involved. Interacts with SecA.</text>
</comment>
<dbReference type="GO" id="GO:0009306">
    <property type="term" value="P:protein secretion"/>
    <property type="evidence" value="ECO:0007669"/>
    <property type="project" value="UniProtKB-UniRule"/>
</dbReference>
<dbReference type="GO" id="GO:0043952">
    <property type="term" value="P:protein transport by the Sec complex"/>
    <property type="evidence" value="ECO:0007669"/>
    <property type="project" value="UniProtKB-UniRule"/>
</dbReference>
<dbReference type="PATRIC" id="fig|864564.6.peg.320"/>